<dbReference type="InterPro" id="IPR036148">
    <property type="entry name" value="MmgE/PrpD_sf"/>
</dbReference>
<evidence type="ECO:0000313" key="5">
    <source>
        <dbReference type="Proteomes" id="UP001358417"/>
    </source>
</evidence>
<dbReference type="InterPro" id="IPR005656">
    <property type="entry name" value="MmgE_PrpD"/>
</dbReference>
<evidence type="ECO:0000256" key="1">
    <source>
        <dbReference type="ARBA" id="ARBA00006174"/>
    </source>
</evidence>
<dbReference type="Pfam" id="PF03972">
    <property type="entry name" value="MmgE_PrpD_N"/>
    <property type="match status" value="1"/>
</dbReference>
<evidence type="ECO:0000259" key="3">
    <source>
        <dbReference type="Pfam" id="PF19305"/>
    </source>
</evidence>
<dbReference type="Gene3D" id="1.10.4100.10">
    <property type="entry name" value="2-methylcitrate dehydratase PrpD"/>
    <property type="match status" value="1"/>
</dbReference>
<dbReference type="InterPro" id="IPR045336">
    <property type="entry name" value="MmgE_PrpD_N"/>
</dbReference>
<dbReference type="EMBL" id="JAVRRD010000041">
    <property type="protein sequence ID" value="KAK5044951.1"/>
    <property type="molecule type" value="Genomic_DNA"/>
</dbReference>
<dbReference type="InterPro" id="IPR045337">
    <property type="entry name" value="MmgE_PrpD_C"/>
</dbReference>
<feature type="domain" description="MmgE/PrpD N-terminal" evidence="2">
    <location>
        <begin position="23"/>
        <end position="274"/>
    </location>
</feature>
<dbReference type="SUPFAM" id="SSF103378">
    <property type="entry name" value="2-methylcitrate dehydratase PrpD"/>
    <property type="match status" value="1"/>
</dbReference>
<protein>
    <submittedName>
        <fullName evidence="4">Uncharacterized protein</fullName>
    </submittedName>
</protein>
<gene>
    <name evidence="4" type="ORF">LTR84_010323</name>
</gene>
<sequence>MGSIAADSVGIAQPSDPTGPTGRLANWIGKVTLGDVPVHIQNRAKHIILDGIACLIVGAHLPGSEVAAKAIFDMEAPGKCTVFGWGGQKLSPLQAALLNSTFIQGFELDDWHSEAPLHSNSLVLPALLAAVEHDISSQVSTKKAPSGSDLLLAAIVGFEVGPRVGLGLYGAHILSMGWHSGAVFGPSAAAASSGKLLGLSPGQIEDALGIACTQAGGLMSAQFESDVKRMQHGFAARNGLFGTLLARGNYIGIKRVYEQDYGGFLACFSRGNGKEPTHLPEEVAKDLGTTWKTEGIRLKAYSAMAGTHCTVDCVRDLQEKYPTRMKDYKKINKITIEMGQAMYHHGGWVAERPLKAIGAQMNNAYVAATQIIDNAVTPAQFRPTNLDRDEVWDLVEKTTCVEENDLQHKFATRLTIAFQADGDSQPSDTVESHLSGPRGIFPELSNEDIIQKWRTLVSGLIDDSRRQKIEDLVLNLDSCEQLTDFIELLTPPTKNPLA</sequence>
<dbReference type="PANTHER" id="PTHR16943:SF8">
    <property type="entry name" value="2-METHYLCITRATE DEHYDRATASE"/>
    <property type="match status" value="1"/>
</dbReference>
<organism evidence="4 5">
    <name type="scientific">Exophiala bonariae</name>
    <dbReference type="NCBI Taxonomy" id="1690606"/>
    <lineage>
        <taxon>Eukaryota</taxon>
        <taxon>Fungi</taxon>
        <taxon>Dikarya</taxon>
        <taxon>Ascomycota</taxon>
        <taxon>Pezizomycotina</taxon>
        <taxon>Eurotiomycetes</taxon>
        <taxon>Chaetothyriomycetidae</taxon>
        <taxon>Chaetothyriales</taxon>
        <taxon>Herpotrichiellaceae</taxon>
        <taxon>Exophiala</taxon>
    </lineage>
</organism>
<accession>A0AAV9MU24</accession>
<reference evidence="4 5" key="1">
    <citation type="submission" date="2023-08" db="EMBL/GenBank/DDBJ databases">
        <title>Black Yeasts Isolated from many extreme environments.</title>
        <authorList>
            <person name="Coleine C."/>
            <person name="Stajich J.E."/>
            <person name="Selbmann L."/>
        </authorList>
    </citation>
    <scope>NUCLEOTIDE SEQUENCE [LARGE SCALE GENOMIC DNA]</scope>
    <source>
        <strain evidence="4 5">CCFEE 5792</strain>
    </source>
</reference>
<name>A0AAV9MU24_9EURO</name>
<proteinExistence type="inferred from homology"/>
<comment type="similarity">
    <text evidence="1">Belongs to the PrpD family.</text>
</comment>
<evidence type="ECO:0000313" key="4">
    <source>
        <dbReference type="EMBL" id="KAK5044951.1"/>
    </source>
</evidence>
<dbReference type="AlphaFoldDB" id="A0AAV9MU24"/>
<keyword evidence="5" id="KW-1185">Reference proteome</keyword>
<dbReference type="RefSeq" id="XP_064700595.1">
    <property type="nucleotide sequence ID" value="XM_064853860.1"/>
</dbReference>
<evidence type="ECO:0000259" key="2">
    <source>
        <dbReference type="Pfam" id="PF03972"/>
    </source>
</evidence>
<dbReference type="GeneID" id="89978481"/>
<dbReference type="Proteomes" id="UP001358417">
    <property type="component" value="Unassembled WGS sequence"/>
</dbReference>
<dbReference type="PANTHER" id="PTHR16943">
    <property type="entry name" value="2-METHYLCITRATE DEHYDRATASE-RELATED"/>
    <property type="match status" value="1"/>
</dbReference>
<dbReference type="InterPro" id="IPR042183">
    <property type="entry name" value="MmgE/PrpD_sf_1"/>
</dbReference>
<dbReference type="Pfam" id="PF19305">
    <property type="entry name" value="MmgE_PrpD_C"/>
    <property type="match status" value="1"/>
</dbReference>
<feature type="domain" description="MmgE/PrpD C-terminal" evidence="3">
    <location>
        <begin position="301"/>
        <end position="477"/>
    </location>
</feature>
<comment type="caution">
    <text evidence="4">The sequence shown here is derived from an EMBL/GenBank/DDBJ whole genome shotgun (WGS) entry which is preliminary data.</text>
</comment>
<dbReference type="GO" id="GO:0016829">
    <property type="term" value="F:lyase activity"/>
    <property type="evidence" value="ECO:0007669"/>
    <property type="project" value="InterPro"/>
</dbReference>